<dbReference type="PANTHER" id="PTHR12277">
    <property type="entry name" value="ALPHA/BETA HYDROLASE DOMAIN-CONTAINING PROTEIN"/>
    <property type="match status" value="1"/>
</dbReference>
<dbReference type="OrthoDB" id="9777090at2"/>
<evidence type="ECO:0000259" key="2">
    <source>
        <dbReference type="Pfam" id="PF00561"/>
    </source>
</evidence>
<protein>
    <recommendedName>
        <fullName evidence="2">AB hydrolase-1 domain-containing protein</fullName>
    </recommendedName>
</protein>
<dbReference type="SUPFAM" id="SSF53474">
    <property type="entry name" value="alpha/beta-Hydrolases"/>
    <property type="match status" value="1"/>
</dbReference>
<keyword evidence="1" id="KW-0812">Transmembrane</keyword>
<evidence type="ECO:0000313" key="4">
    <source>
        <dbReference type="Proteomes" id="UP000184041"/>
    </source>
</evidence>
<evidence type="ECO:0000256" key="1">
    <source>
        <dbReference type="SAM" id="Phobius"/>
    </source>
</evidence>
<name>A0A1M5CJK4_9BACT</name>
<reference evidence="3 4" key="1">
    <citation type="submission" date="2016-11" db="EMBL/GenBank/DDBJ databases">
        <authorList>
            <person name="Jaros S."/>
            <person name="Januszkiewicz K."/>
            <person name="Wedrychowicz H."/>
        </authorList>
    </citation>
    <scope>NUCLEOTIDE SEQUENCE [LARGE SCALE GENOMIC DNA]</scope>
    <source>
        <strain evidence="3 4">DSM 21986</strain>
    </source>
</reference>
<dbReference type="AlphaFoldDB" id="A0A1M5CJK4"/>
<dbReference type="InterPro" id="IPR000073">
    <property type="entry name" value="AB_hydrolase_1"/>
</dbReference>
<feature type="domain" description="AB hydrolase-1" evidence="2">
    <location>
        <begin position="75"/>
        <end position="170"/>
    </location>
</feature>
<dbReference type="PANTHER" id="PTHR12277:SF81">
    <property type="entry name" value="PROTEIN ABHD13"/>
    <property type="match status" value="1"/>
</dbReference>
<dbReference type="Proteomes" id="UP000184041">
    <property type="component" value="Unassembled WGS sequence"/>
</dbReference>
<sequence>MIKSLVWTAGIIAAGYLLILLLMYLFQAQMVYHPAKQIGADPSAAGLPFEEVTFGTADGLQLHGWFVSAGDSASTILYFHGNAGNISGRLETIRLLHDLGLNVFIFDYRGYGRSEGTPSETGTYRDASAAWDYLTQTRGIGEGRIITMGRSLGGSIAAWLAARKDPAAAVIESTFISAAHLAADLYPWLPVRWLLRFDYHTVAYLQNIEAPVFMAHSRDDEVVPFRHGKALFEAARKPKMFIALRGSHASGFLDTEIKYRRHLRAFLDQHTLRKVH</sequence>
<keyword evidence="1" id="KW-0472">Membrane</keyword>
<accession>A0A1M5CJK4</accession>
<dbReference type="Pfam" id="PF00561">
    <property type="entry name" value="Abhydrolase_1"/>
    <property type="match status" value="1"/>
</dbReference>
<evidence type="ECO:0000313" key="3">
    <source>
        <dbReference type="EMBL" id="SHF54945.1"/>
    </source>
</evidence>
<dbReference type="EMBL" id="FQUS01000010">
    <property type="protein sequence ID" value="SHF54945.1"/>
    <property type="molecule type" value="Genomic_DNA"/>
</dbReference>
<feature type="transmembrane region" description="Helical" evidence="1">
    <location>
        <begin position="6"/>
        <end position="26"/>
    </location>
</feature>
<keyword evidence="1" id="KW-1133">Transmembrane helix</keyword>
<proteinExistence type="predicted"/>
<organism evidence="3 4">
    <name type="scientific">Fodinibius roseus</name>
    <dbReference type="NCBI Taxonomy" id="1194090"/>
    <lineage>
        <taxon>Bacteria</taxon>
        <taxon>Pseudomonadati</taxon>
        <taxon>Balneolota</taxon>
        <taxon>Balneolia</taxon>
        <taxon>Balneolales</taxon>
        <taxon>Balneolaceae</taxon>
        <taxon>Fodinibius</taxon>
    </lineage>
</organism>
<dbReference type="InterPro" id="IPR029058">
    <property type="entry name" value="AB_hydrolase_fold"/>
</dbReference>
<gene>
    <name evidence="3" type="ORF">SAMN05443144_1104</name>
</gene>
<keyword evidence="4" id="KW-1185">Reference proteome</keyword>
<dbReference type="RefSeq" id="WP_073063857.1">
    <property type="nucleotide sequence ID" value="NZ_FQUS01000010.1"/>
</dbReference>
<dbReference type="STRING" id="1194090.SAMN05443144_1104"/>
<dbReference type="Gene3D" id="3.40.50.1820">
    <property type="entry name" value="alpha/beta hydrolase"/>
    <property type="match status" value="1"/>
</dbReference>